<dbReference type="AlphaFoldDB" id="A0A379K0A8"/>
<proteinExistence type="predicted"/>
<protein>
    <submittedName>
        <fullName evidence="1">Uncharacterized protein</fullName>
    </submittedName>
</protein>
<organism evidence="1 2">
    <name type="scientific">Ectopseudomonas oleovorans</name>
    <name type="common">Pseudomonas oleovorans</name>
    <dbReference type="NCBI Taxonomy" id="301"/>
    <lineage>
        <taxon>Bacteria</taxon>
        <taxon>Pseudomonadati</taxon>
        <taxon>Pseudomonadota</taxon>
        <taxon>Gammaproteobacteria</taxon>
        <taxon>Pseudomonadales</taxon>
        <taxon>Pseudomonadaceae</taxon>
        <taxon>Ectopseudomonas</taxon>
    </lineage>
</organism>
<reference evidence="1 2" key="1">
    <citation type="submission" date="2018-06" db="EMBL/GenBank/DDBJ databases">
        <authorList>
            <consortium name="Pathogen Informatics"/>
            <person name="Doyle S."/>
        </authorList>
    </citation>
    <scope>NUCLEOTIDE SEQUENCE [LARGE SCALE GENOMIC DNA]</scope>
    <source>
        <strain evidence="1 2">NCTC10860</strain>
    </source>
</reference>
<dbReference type="EMBL" id="UGUW01000001">
    <property type="protein sequence ID" value="SUD57894.1"/>
    <property type="molecule type" value="Genomic_DNA"/>
</dbReference>
<evidence type="ECO:0000313" key="2">
    <source>
        <dbReference type="Proteomes" id="UP000254084"/>
    </source>
</evidence>
<sequence length="68" mass="7685">MSTSSETADSAQKVDPLEVLKAWERGELDRHLPSGTEPDCLDHQQRQRLWKLLSSPANPGTIDFQLPR</sequence>
<dbReference type="Proteomes" id="UP000254084">
    <property type="component" value="Unassembled WGS sequence"/>
</dbReference>
<accession>A0A379K0A8</accession>
<name>A0A379K0A8_ECTOL</name>
<gene>
    <name evidence="1" type="ORF">NCTC10860_00097</name>
</gene>
<evidence type="ECO:0000313" key="1">
    <source>
        <dbReference type="EMBL" id="SUD57894.1"/>
    </source>
</evidence>